<organism evidence="4">
    <name type="scientific">Zeugodacus cucurbitae</name>
    <name type="common">Melon fruit fly</name>
    <name type="synonym">Bactrocera cucurbitae</name>
    <dbReference type="NCBI Taxonomy" id="28588"/>
    <lineage>
        <taxon>Eukaryota</taxon>
        <taxon>Metazoa</taxon>
        <taxon>Ecdysozoa</taxon>
        <taxon>Arthropoda</taxon>
        <taxon>Hexapoda</taxon>
        <taxon>Insecta</taxon>
        <taxon>Pterygota</taxon>
        <taxon>Neoptera</taxon>
        <taxon>Endopterygota</taxon>
        <taxon>Diptera</taxon>
        <taxon>Brachycera</taxon>
        <taxon>Muscomorpha</taxon>
        <taxon>Tephritoidea</taxon>
        <taxon>Tephritidae</taxon>
        <taxon>Zeugodacus</taxon>
        <taxon>Zeugodacus</taxon>
    </lineage>
</organism>
<evidence type="ECO:0000313" key="4">
    <source>
        <dbReference type="EMBL" id="JAD01548.1"/>
    </source>
</evidence>
<sequence length="641" mass="71971">MTGTRFARTGRCRFFACLAVLTAMLCMVAIFHSSQQQLDETREQRLRCERQQEQLNEQLQNMVEQKYNQQKTLEQERNEQMEARHNLEQKLKELTILRTKEQMDIEFRYDKLQQAHTLLKSEHDELVTECQKSKKELLESTNALEKKLQSARSEADKEKNVLNGEITLWREKYNSVFAEKERLEILLNASGKKTELHSKIISLEHIIAQYEQHCDYKPETRMNNEKPLNPPNISRNTSPQTRIEKSFNEQVRVSSGLYHIDIKLTNKTEEVASSNTNQTISPTNNIIGSKSNAHSVERKENENENVILKAGSDIVAGGVGLDGVGGFLPYLSRSNRSLILNSVENFQILPKPIEKVADGVEADAKILNQMRQPPANQSEASANNKLILPLSAPRKAATTETSKSEQHVLEVNAPITNTNNTSTTSGAFPPLPMPPNPRKLPENVAPIPANFEELLKEDNANQKPDVAKAANINAPQELQKNENEGAKNDRYANAINEMEPKASHKEQIIASANAANEDSGAHEIKDNDFINDQNFNLPANEENNFFDGGVKNEPVGNVEEKPKGEDNDDDEGLVGAVDAGDIAVKNHNLLDTNNLNNEVAGDQGKEFPDELRLEENNEEDEDEDDYSNPGARQQGEQAIRN</sequence>
<keyword evidence="3" id="KW-0472">Membrane</keyword>
<feature type="compositionally biased region" description="Basic and acidic residues" evidence="2">
    <location>
        <begin position="603"/>
        <end position="615"/>
    </location>
</feature>
<feature type="coiled-coil region" evidence="1">
    <location>
        <begin position="38"/>
        <end position="161"/>
    </location>
</feature>
<dbReference type="OrthoDB" id="6288648at2759"/>
<dbReference type="EMBL" id="GBXI01012744">
    <property type="protein sequence ID" value="JAD01548.1"/>
    <property type="molecule type" value="Transcribed_RNA"/>
</dbReference>
<evidence type="ECO:0000256" key="1">
    <source>
        <dbReference type="SAM" id="Coils"/>
    </source>
</evidence>
<feature type="compositionally biased region" description="Polar residues" evidence="2">
    <location>
        <begin position="630"/>
        <end position="641"/>
    </location>
</feature>
<feature type="region of interest" description="Disordered" evidence="2">
    <location>
        <begin position="592"/>
        <end position="641"/>
    </location>
</feature>
<proteinExistence type="predicted"/>
<feature type="region of interest" description="Disordered" evidence="2">
    <location>
        <begin position="545"/>
        <end position="576"/>
    </location>
</feature>
<keyword evidence="3" id="KW-1133">Transmembrane helix</keyword>
<evidence type="ECO:0000256" key="2">
    <source>
        <dbReference type="SAM" id="MobiDB-lite"/>
    </source>
</evidence>
<keyword evidence="1" id="KW-0175">Coiled coil</keyword>
<protein>
    <submittedName>
        <fullName evidence="4">Golgi integral membrane protein 4</fullName>
    </submittedName>
</protein>
<dbReference type="AlphaFoldDB" id="A0A0A1WT00"/>
<name>A0A0A1WT00_ZEUCU</name>
<accession>A0A0A1WT00</accession>
<feature type="compositionally biased region" description="Acidic residues" evidence="2">
    <location>
        <begin position="616"/>
        <end position="626"/>
    </location>
</feature>
<feature type="transmembrane region" description="Helical" evidence="3">
    <location>
        <begin position="12"/>
        <end position="32"/>
    </location>
</feature>
<keyword evidence="3" id="KW-0812">Transmembrane</keyword>
<evidence type="ECO:0000256" key="3">
    <source>
        <dbReference type="SAM" id="Phobius"/>
    </source>
</evidence>
<reference evidence="4" key="2">
    <citation type="journal article" date="2015" name="Gigascience">
        <title>Reconstructing a comprehensive transcriptome assembly of a white-pupal translocated strain of the pest fruit fly Bactrocera cucurbitae.</title>
        <authorList>
            <person name="Sim S.B."/>
            <person name="Calla B."/>
            <person name="Hall B."/>
            <person name="DeRego T."/>
            <person name="Geib S.M."/>
        </authorList>
    </citation>
    <scope>NUCLEOTIDE SEQUENCE</scope>
</reference>
<gene>
    <name evidence="4" type="primary">GOLIM4_0</name>
    <name evidence="4" type="ORF">g.17292</name>
</gene>
<dbReference type="GeneID" id="105217778"/>
<reference evidence="4" key="1">
    <citation type="submission" date="2014-11" db="EMBL/GenBank/DDBJ databases">
        <authorList>
            <person name="Geib S."/>
        </authorList>
    </citation>
    <scope>NUCLEOTIDE SEQUENCE</scope>
</reference>